<gene>
    <name evidence="2" type="ORF">SAMN06265337_1930</name>
</gene>
<name>A0A212TMV9_9BACT</name>
<keyword evidence="3" id="KW-1185">Reference proteome</keyword>
<keyword evidence="1" id="KW-0812">Transmembrane</keyword>
<sequence length="37" mass="4246">MQHHPNEDPKGAINKGALYVAVALCIVFGFLLYHYWE</sequence>
<keyword evidence="1" id="KW-0472">Membrane</keyword>
<dbReference type="EMBL" id="FYEW01000001">
    <property type="protein sequence ID" value="SNC67378.1"/>
    <property type="molecule type" value="Genomic_DNA"/>
</dbReference>
<reference evidence="3" key="1">
    <citation type="submission" date="2017-06" db="EMBL/GenBank/DDBJ databases">
        <authorList>
            <person name="Varghese N."/>
            <person name="Submissions S."/>
        </authorList>
    </citation>
    <scope>NUCLEOTIDE SEQUENCE [LARGE SCALE GENOMIC DNA]</scope>
    <source>
        <strain evidence="3">DSM 11116</strain>
    </source>
</reference>
<dbReference type="AlphaFoldDB" id="A0A212TMV9"/>
<dbReference type="Proteomes" id="UP000198131">
    <property type="component" value="Unassembled WGS sequence"/>
</dbReference>
<evidence type="ECO:0000313" key="3">
    <source>
        <dbReference type="Proteomes" id="UP000198131"/>
    </source>
</evidence>
<proteinExistence type="predicted"/>
<keyword evidence="1" id="KW-1133">Transmembrane helix</keyword>
<organism evidence="2 3">
    <name type="scientific">Hymenobacter gelipurpurascens</name>
    <dbReference type="NCBI Taxonomy" id="89968"/>
    <lineage>
        <taxon>Bacteria</taxon>
        <taxon>Pseudomonadati</taxon>
        <taxon>Bacteroidota</taxon>
        <taxon>Cytophagia</taxon>
        <taxon>Cytophagales</taxon>
        <taxon>Hymenobacteraceae</taxon>
        <taxon>Hymenobacter</taxon>
    </lineage>
</organism>
<accession>A0A212TMV9</accession>
<protein>
    <submittedName>
        <fullName evidence="2">Uncharacterized protein</fullName>
    </submittedName>
</protein>
<evidence type="ECO:0000256" key="1">
    <source>
        <dbReference type="SAM" id="Phobius"/>
    </source>
</evidence>
<evidence type="ECO:0000313" key="2">
    <source>
        <dbReference type="EMBL" id="SNC67378.1"/>
    </source>
</evidence>
<feature type="transmembrane region" description="Helical" evidence="1">
    <location>
        <begin position="16"/>
        <end position="36"/>
    </location>
</feature>